<dbReference type="Gene3D" id="3.40.30.10">
    <property type="entry name" value="Glutaredoxin"/>
    <property type="match status" value="1"/>
</dbReference>
<dbReference type="SUPFAM" id="SSF52833">
    <property type="entry name" value="Thioredoxin-like"/>
    <property type="match status" value="1"/>
</dbReference>
<dbReference type="EMBL" id="JBHULD010000025">
    <property type="protein sequence ID" value="MFD2557088.1"/>
    <property type="molecule type" value="Genomic_DNA"/>
</dbReference>
<keyword evidence="4" id="KW-0676">Redox-active center</keyword>
<name>A0ABW5L9J8_9SPHI</name>
<dbReference type="RefSeq" id="WP_210354527.1">
    <property type="nucleotide sequence ID" value="NZ_JAEQMU010000002.1"/>
</dbReference>
<accession>A0ABW5L9J8</accession>
<comment type="caution">
    <text evidence="6">The sequence shown here is derived from an EMBL/GenBank/DDBJ whole genome shotgun (WGS) entry which is preliminary data.</text>
</comment>
<dbReference type="PROSITE" id="PS00194">
    <property type="entry name" value="THIOREDOXIN_1"/>
    <property type="match status" value="1"/>
</dbReference>
<evidence type="ECO:0000313" key="7">
    <source>
        <dbReference type="Proteomes" id="UP001597440"/>
    </source>
</evidence>
<evidence type="ECO:0000256" key="1">
    <source>
        <dbReference type="ARBA" id="ARBA00004196"/>
    </source>
</evidence>
<gene>
    <name evidence="6" type="ORF">ACFSQW_22045</name>
</gene>
<feature type="domain" description="Thioredoxin-like fold" evidence="5">
    <location>
        <begin position="144"/>
        <end position="194"/>
    </location>
</feature>
<reference evidence="7" key="1">
    <citation type="journal article" date="2019" name="Int. J. Syst. Evol. Microbiol.">
        <title>The Global Catalogue of Microorganisms (GCM) 10K type strain sequencing project: providing services to taxonomists for standard genome sequencing and annotation.</title>
        <authorList>
            <consortium name="The Broad Institute Genomics Platform"/>
            <consortium name="The Broad Institute Genome Sequencing Center for Infectious Disease"/>
            <person name="Wu L."/>
            <person name="Ma J."/>
        </authorList>
    </citation>
    <scope>NUCLEOTIDE SEQUENCE [LARGE SCALE GENOMIC DNA]</scope>
    <source>
        <strain evidence="7">KCTC 52298</strain>
    </source>
</reference>
<evidence type="ECO:0000259" key="5">
    <source>
        <dbReference type="Pfam" id="PF13905"/>
    </source>
</evidence>
<keyword evidence="2" id="KW-0201">Cytochrome c-type biogenesis</keyword>
<dbReference type="PANTHER" id="PTHR42852:SF6">
    <property type="entry name" value="THIOL:DISULFIDE INTERCHANGE PROTEIN DSBE"/>
    <property type="match status" value="1"/>
</dbReference>
<organism evidence="6 7">
    <name type="scientific">Sphingobacterium tabacisoli</name>
    <dbReference type="NCBI Taxonomy" id="2044855"/>
    <lineage>
        <taxon>Bacteria</taxon>
        <taxon>Pseudomonadati</taxon>
        <taxon>Bacteroidota</taxon>
        <taxon>Sphingobacteriia</taxon>
        <taxon>Sphingobacteriales</taxon>
        <taxon>Sphingobacteriaceae</taxon>
        <taxon>Sphingobacterium</taxon>
    </lineage>
</organism>
<dbReference type="Proteomes" id="UP001597440">
    <property type="component" value="Unassembled WGS sequence"/>
</dbReference>
<dbReference type="Pfam" id="PF13905">
    <property type="entry name" value="Thioredoxin_8"/>
    <property type="match status" value="1"/>
</dbReference>
<keyword evidence="7" id="KW-1185">Reference proteome</keyword>
<sequence length="261" mass="30095">MKNFLRGGRGMLSQAESGPYFLPAKKYAKSSSLKPRSALRSKTFDTALVHSTAIVKNFVGDIFRKCTDVLRIFNSNAKLLVSTIFCVLFSWSLVSPAFGQEADGLNKVQPLTIGSKVPNEFWTHQHLFYINGDTVRQSLEEHKGKLLVLDFWMSGCTTCLRHQKEINVFKKSFADKLAVVMVNSKKTKENFEKIDWAVRSDRYKQLDIDHLESIIEDTYLERLFPYHCFPSYFWINENGVLQTHTFRNLLDNGYQAPYIEK</sequence>
<dbReference type="PANTHER" id="PTHR42852">
    <property type="entry name" value="THIOL:DISULFIDE INTERCHANGE PROTEIN DSBE"/>
    <property type="match status" value="1"/>
</dbReference>
<comment type="subcellular location">
    <subcellularLocation>
        <location evidence="1">Cell envelope</location>
    </subcellularLocation>
</comment>
<evidence type="ECO:0000313" key="6">
    <source>
        <dbReference type="EMBL" id="MFD2557088.1"/>
    </source>
</evidence>
<evidence type="ECO:0000256" key="4">
    <source>
        <dbReference type="ARBA" id="ARBA00023284"/>
    </source>
</evidence>
<dbReference type="InterPro" id="IPR012336">
    <property type="entry name" value="Thioredoxin-like_fold"/>
</dbReference>
<evidence type="ECO:0000256" key="3">
    <source>
        <dbReference type="ARBA" id="ARBA00023157"/>
    </source>
</evidence>
<keyword evidence="3" id="KW-1015">Disulfide bond</keyword>
<proteinExistence type="predicted"/>
<evidence type="ECO:0000256" key="2">
    <source>
        <dbReference type="ARBA" id="ARBA00022748"/>
    </source>
</evidence>
<dbReference type="InterPro" id="IPR050553">
    <property type="entry name" value="Thioredoxin_ResA/DsbE_sf"/>
</dbReference>
<dbReference type="InterPro" id="IPR036249">
    <property type="entry name" value="Thioredoxin-like_sf"/>
</dbReference>
<dbReference type="InterPro" id="IPR017937">
    <property type="entry name" value="Thioredoxin_CS"/>
</dbReference>
<protein>
    <submittedName>
        <fullName evidence="6">TlpA family protein disulfide reductase</fullName>
    </submittedName>
</protein>